<comment type="caution">
    <text evidence="7">The sequence shown here is derived from an EMBL/GenBank/DDBJ whole genome shotgun (WGS) entry which is preliminary data.</text>
</comment>
<dbReference type="AlphaFoldDB" id="A0A0G0RPW6"/>
<name>A0A0G0RPW6_9BACT</name>
<dbReference type="SFLD" id="SFLDS00005">
    <property type="entry name" value="Isoprenoid_Synthase_Type_I"/>
    <property type="match status" value="1"/>
</dbReference>
<dbReference type="InterPro" id="IPR000092">
    <property type="entry name" value="Polyprenyl_synt"/>
</dbReference>
<dbReference type="PROSITE" id="PS00723">
    <property type="entry name" value="POLYPRENYL_SYNTHASE_1"/>
    <property type="match status" value="1"/>
</dbReference>
<dbReference type="PANTHER" id="PTHR12001">
    <property type="entry name" value="GERANYLGERANYL PYROPHOSPHATE SYNTHASE"/>
    <property type="match status" value="1"/>
</dbReference>
<dbReference type="Pfam" id="PF00348">
    <property type="entry name" value="polyprenyl_synt"/>
    <property type="match status" value="1"/>
</dbReference>
<protein>
    <submittedName>
        <fullName evidence="7">Polyprenyl synthetase superfamily</fullName>
    </submittedName>
</protein>
<evidence type="ECO:0000256" key="3">
    <source>
        <dbReference type="ARBA" id="ARBA00022679"/>
    </source>
</evidence>
<evidence type="ECO:0000313" key="7">
    <source>
        <dbReference type="EMBL" id="KKR54528.1"/>
    </source>
</evidence>
<dbReference type="SFLD" id="SFLDG01017">
    <property type="entry name" value="Polyprenyl_Transferase_Like"/>
    <property type="match status" value="1"/>
</dbReference>
<dbReference type="InterPro" id="IPR008949">
    <property type="entry name" value="Isoprenoid_synthase_dom_sf"/>
</dbReference>
<evidence type="ECO:0000256" key="2">
    <source>
        <dbReference type="ARBA" id="ARBA00006706"/>
    </source>
</evidence>
<dbReference type="GO" id="GO:0046872">
    <property type="term" value="F:metal ion binding"/>
    <property type="evidence" value="ECO:0007669"/>
    <property type="project" value="UniProtKB-KW"/>
</dbReference>
<dbReference type="PROSITE" id="PS00444">
    <property type="entry name" value="POLYPRENYL_SYNTHASE_2"/>
    <property type="match status" value="1"/>
</dbReference>
<dbReference type="PANTHER" id="PTHR12001:SF85">
    <property type="entry name" value="SHORT CHAIN ISOPRENYL DIPHOSPHATE SYNTHASE"/>
    <property type="match status" value="1"/>
</dbReference>
<dbReference type="SUPFAM" id="SSF48576">
    <property type="entry name" value="Terpenoid synthases"/>
    <property type="match status" value="1"/>
</dbReference>
<dbReference type="Proteomes" id="UP000034489">
    <property type="component" value="Unassembled WGS sequence"/>
</dbReference>
<dbReference type="Gene3D" id="1.10.600.10">
    <property type="entry name" value="Farnesyl Diphosphate Synthase"/>
    <property type="match status" value="1"/>
</dbReference>
<evidence type="ECO:0000256" key="6">
    <source>
        <dbReference type="RuleBase" id="RU004466"/>
    </source>
</evidence>
<dbReference type="InterPro" id="IPR033749">
    <property type="entry name" value="Polyprenyl_synt_CS"/>
</dbReference>
<organism evidence="7 8">
    <name type="scientific">Candidatus Curtissbacteria bacterium GW2011_GWA1_40_24</name>
    <dbReference type="NCBI Taxonomy" id="1618406"/>
    <lineage>
        <taxon>Bacteria</taxon>
        <taxon>Candidatus Curtissiibacteriota</taxon>
    </lineage>
</organism>
<evidence type="ECO:0000256" key="1">
    <source>
        <dbReference type="ARBA" id="ARBA00001946"/>
    </source>
</evidence>
<comment type="cofactor">
    <cofactor evidence="1">
        <name>Mg(2+)</name>
        <dbReference type="ChEBI" id="CHEBI:18420"/>
    </cofactor>
</comment>
<keyword evidence="3 6" id="KW-0808">Transferase</keyword>
<comment type="similarity">
    <text evidence="2 6">Belongs to the FPP/GGPP synthase family.</text>
</comment>
<gene>
    <name evidence="7" type="ORF">UT92_C0017G0001</name>
</gene>
<dbReference type="EMBL" id="LBYQ01000017">
    <property type="protein sequence ID" value="KKR54528.1"/>
    <property type="molecule type" value="Genomic_DNA"/>
</dbReference>
<evidence type="ECO:0000256" key="5">
    <source>
        <dbReference type="ARBA" id="ARBA00022842"/>
    </source>
</evidence>
<proteinExistence type="inferred from homology"/>
<reference evidence="7 8" key="1">
    <citation type="journal article" date="2015" name="Nature">
        <title>rRNA introns, odd ribosomes, and small enigmatic genomes across a large radiation of phyla.</title>
        <authorList>
            <person name="Brown C.T."/>
            <person name="Hug L.A."/>
            <person name="Thomas B.C."/>
            <person name="Sharon I."/>
            <person name="Castelle C.J."/>
            <person name="Singh A."/>
            <person name="Wilkins M.J."/>
            <person name="Williams K.H."/>
            <person name="Banfield J.F."/>
        </authorList>
    </citation>
    <scope>NUCLEOTIDE SEQUENCE [LARGE SCALE GENOMIC DNA]</scope>
</reference>
<keyword evidence="5" id="KW-0460">Magnesium</keyword>
<evidence type="ECO:0000313" key="8">
    <source>
        <dbReference type="Proteomes" id="UP000034489"/>
    </source>
</evidence>
<dbReference type="GO" id="GO:0008299">
    <property type="term" value="P:isoprenoid biosynthetic process"/>
    <property type="evidence" value="ECO:0007669"/>
    <property type="project" value="InterPro"/>
</dbReference>
<feature type="non-terminal residue" evidence="7">
    <location>
        <position position="1"/>
    </location>
</feature>
<sequence length="383" mass="43536">YSAKSVLFDDFIKDITQNPKNYTPWARLAVKKFQNAEVGIFKKELDDFLAVFEPYASNFFSSKIKTSAKYSPLIARFYKDLGDYSHGGKRLRGFLAWLGYRLGGGRDTKRIMEISLALEIVHSFLLIHDDIIDDSDIRRGKATIHKRFEKIYGSRYGVNQAIVLGDIACFDAFDLVNSSVFEDRLKIIAQKKLIKTILETAYGEALDVEYSFEKPSFAKIKAVADLKTARYSFVGPLTIGAVFSEAQESRINALEQFGLDVGIVFQLQDDILGIFGDESILGKSTLSDMREGKNTMLIYRARELASEYDRVILNKVWGMKTAKISDLKKVREIVKKCGALTWCEKEKQRLSKKAKGYIKNITTDLYYRGILEEVVDFVGSREN</sequence>
<accession>A0A0G0RPW6</accession>
<keyword evidence="4" id="KW-0479">Metal-binding</keyword>
<dbReference type="GO" id="GO:0004659">
    <property type="term" value="F:prenyltransferase activity"/>
    <property type="evidence" value="ECO:0007669"/>
    <property type="project" value="InterPro"/>
</dbReference>
<evidence type="ECO:0000256" key="4">
    <source>
        <dbReference type="ARBA" id="ARBA00022723"/>
    </source>
</evidence>